<dbReference type="AlphaFoldDB" id="A0A1V4JBN6"/>
<keyword evidence="3" id="KW-1185">Reference proteome</keyword>
<name>A0A1V4JBN6_PATFA</name>
<accession>A0A1V4JBN6</accession>
<dbReference type="EMBL" id="LSYS01008075">
    <property type="protein sequence ID" value="OPJ69732.1"/>
    <property type="molecule type" value="Genomic_DNA"/>
</dbReference>
<feature type="compositionally biased region" description="Low complexity" evidence="1">
    <location>
        <begin position="15"/>
        <end position="26"/>
    </location>
</feature>
<gene>
    <name evidence="2" type="ORF">AV530_012709</name>
</gene>
<evidence type="ECO:0000313" key="2">
    <source>
        <dbReference type="EMBL" id="OPJ69732.1"/>
    </source>
</evidence>
<comment type="caution">
    <text evidence="2">The sequence shown here is derived from an EMBL/GenBank/DDBJ whole genome shotgun (WGS) entry which is preliminary data.</text>
</comment>
<organism evidence="2 3">
    <name type="scientific">Patagioenas fasciata monilis</name>
    <dbReference type="NCBI Taxonomy" id="372326"/>
    <lineage>
        <taxon>Eukaryota</taxon>
        <taxon>Metazoa</taxon>
        <taxon>Chordata</taxon>
        <taxon>Craniata</taxon>
        <taxon>Vertebrata</taxon>
        <taxon>Euteleostomi</taxon>
        <taxon>Archelosauria</taxon>
        <taxon>Archosauria</taxon>
        <taxon>Dinosauria</taxon>
        <taxon>Saurischia</taxon>
        <taxon>Theropoda</taxon>
        <taxon>Coelurosauria</taxon>
        <taxon>Aves</taxon>
        <taxon>Neognathae</taxon>
        <taxon>Neoaves</taxon>
        <taxon>Columbimorphae</taxon>
        <taxon>Columbiformes</taxon>
        <taxon>Columbidae</taxon>
        <taxon>Patagioenas</taxon>
    </lineage>
</organism>
<proteinExistence type="predicted"/>
<feature type="region of interest" description="Disordered" evidence="1">
    <location>
        <begin position="1"/>
        <end position="26"/>
    </location>
</feature>
<evidence type="ECO:0000256" key="1">
    <source>
        <dbReference type="SAM" id="MobiDB-lite"/>
    </source>
</evidence>
<sequence length="80" mass="8435">MCISARPACKPPAPRRALSAQPRRGGLQPPLLPLDIRVASCAPQNYSASLELVGALISGSKALCSSTGYSCRAFRSWSFA</sequence>
<dbReference type="Proteomes" id="UP000190648">
    <property type="component" value="Unassembled WGS sequence"/>
</dbReference>
<reference evidence="2 3" key="1">
    <citation type="submission" date="2016-02" db="EMBL/GenBank/DDBJ databases">
        <title>Band-tailed pigeon sequencing and assembly.</title>
        <authorList>
            <person name="Soares A.E."/>
            <person name="Novak B.J."/>
            <person name="Rice E.S."/>
            <person name="O'Connell B."/>
            <person name="Chang D."/>
            <person name="Weber S."/>
            <person name="Shapiro B."/>
        </authorList>
    </citation>
    <scope>NUCLEOTIDE SEQUENCE [LARGE SCALE GENOMIC DNA]</scope>
    <source>
        <strain evidence="2">BTP2013</strain>
        <tissue evidence="2">Blood</tissue>
    </source>
</reference>
<protein>
    <submittedName>
        <fullName evidence="2">Uncharacterized protein</fullName>
    </submittedName>
</protein>
<evidence type="ECO:0000313" key="3">
    <source>
        <dbReference type="Proteomes" id="UP000190648"/>
    </source>
</evidence>